<comment type="caution">
    <text evidence="2">The sequence shown here is derived from an EMBL/GenBank/DDBJ whole genome shotgun (WGS) entry which is preliminary data.</text>
</comment>
<dbReference type="EMBL" id="AMFJ01036035">
    <property type="protein sequence ID" value="EKD25530.1"/>
    <property type="molecule type" value="Genomic_DNA"/>
</dbReference>
<name>K1X5N8_9BACT</name>
<keyword evidence="1" id="KW-0812">Transmembrane</keyword>
<gene>
    <name evidence="2" type="ORF">ACD_80C00028G0002</name>
</gene>
<proteinExistence type="predicted"/>
<evidence type="ECO:0000313" key="2">
    <source>
        <dbReference type="EMBL" id="EKD25530.1"/>
    </source>
</evidence>
<evidence type="ECO:0000256" key="1">
    <source>
        <dbReference type="SAM" id="Phobius"/>
    </source>
</evidence>
<keyword evidence="1" id="KW-1133">Transmembrane helix</keyword>
<organism evidence="2">
    <name type="scientific">uncultured bacterium</name>
    <name type="common">gcode 4</name>
    <dbReference type="NCBI Taxonomy" id="1234023"/>
    <lineage>
        <taxon>Bacteria</taxon>
        <taxon>environmental samples</taxon>
    </lineage>
</organism>
<accession>K1X5N8</accession>
<sequence>MLYIKHPHKLIVLFFMPILWSLIIPLIITDIWIEMYHRILFPLYNLPYVKRGDYIQILDRAKLPYLNVVQKIYCMYCGYANGLVRYRVQIAWETEHYRCGIQHQKQKDFVVEEHQKNFSKYWDKEDFIKKYCHK</sequence>
<protein>
    <submittedName>
        <fullName evidence="2">Uncharacterized protein</fullName>
    </submittedName>
</protein>
<keyword evidence="1" id="KW-0472">Membrane</keyword>
<dbReference type="AlphaFoldDB" id="K1X5N8"/>
<reference evidence="2" key="1">
    <citation type="journal article" date="2012" name="Science">
        <title>Fermentation, hydrogen, and sulfur metabolism in multiple uncultivated bacterial phyla.</title>
        <authorList>
            <person name="Wrighton K.C."/>
            <person name="Thomas B.C."/>
            <person name="Sharon I."/>
            <person name="Miller C.S."/>
            <person name="Castelle C.J."/>
            <person name="VerBerkmoes N.C."/>
            <person name="Wilkins M.J."/>
            <person name="Hettich R.L."/>
            <person name="Lipton M.S."/>
            <person name="Williams K.H."/>
            <person name="Long P.E."/>
            <person name="Banfield J.F."/>
        </authorList>
    </citation>
    <scope>NUCLEOTIDE SEQUENCE [LARGE SCALE GENOMIC DNA]</scope>
</reference>
<feature type="transmembrane region" description="Helical" evidence="1">
    <location>
        <begin position="12"/>
        <end position="33"/>
    </location>
</feature>